<feature type="domain" description="Putative Flp pilus-assembly TadG-like N-terminal" evidence="2">
    <location>
        <begin position="13"/>
        <end position="59"/>
    </location>
</feature>
<feature type="transmembrane region" description="Helical" evidence="1">
    <location>
        <begin position="15"/>
        <end position="37"/>
    </location>
</feature>
<dbReference type="Proteomes" id="UP000327039">
    <property type="component" value="Unassembled WGS sequence"/>
</dbReference>
<sequence length="140" mass="14294">MRAPHRLRDDEDGRILLLAIGYALLALAVVFVTANALTLHLAQQRAETVADAAALAAADGFDVVVGPAGADARLDAAEVARLAAEVVAASPDASLVAATTADGVSARVTVATVWQPPIVSMFVPDGVRLSATATTRVALR</sequence>
<evidence type="ECO:0000313" key="4">
    <source>
        <dbReference type="Proteomes" id="UP000327039"/>
    </source>
</evidence>
<reference evidence="4" key="1">
    <citation type="submission" date="2019-09" db="EMBL/GenBank/DDBJ databases">
        <title>Mumia zhuanghuii sp. nov. isolated from the intestinal contents of plateau pika (Ochotona curzoniae) in the Qinghai-Tibet plateau of China.</title>
        <authorList>
            <person name="Tian Z."/>
        </authorList>
    </citation>
    <scope>NUCLEOTIDE SEQUENCE [LARGE SCALE GENOMIC DNA]</scope>
    <source>
        <strain evidence="4">DSM 25564</strain>
    </source>
</reference>
<keyword evidence="1" id="KW-1133">Transmembrane helix</keyword>
<dbReference type="AlphaFoldDB" id="A0A5J5ISE3"/>
<evidence type="ECO:0000313" key="3">
    <source>
        <dbReference type="EMBL" id="KAA9087379.1"/>
    </source>
</evidence>
<comment type="caution">
    <text evidence="3">The sequence shown here is derived from an EMBL/GenBank/DDBJ whole genome shotgun (WGS) entry which is preliminary data.</text>
</comment>
<protein>
    <recommendedName>
        <fullName evidence="2">Putative Flp pilus-assembly TadG-like N-terminal domain-containing protein</fullName>
    </recommendedName>
</protein>
<keyword evidence="1" id="KW-0812">Transmembrane</keyword>
<evidence type="ECO:0000256" key="1">
    <source>
        <dbReference type="SAM" id="Phobius"/>
    </source>
</evidence>
<keyword evidence="4" id="KW-1185">Reference proteome</keyword>
<evidence type="ECO:0000259" key="2">
    <source>
        <dbReference type="Pfam" id="PF13400"/>
    </source>
</evidence>
<dbReference type="OrthoDB" id="4808490at2"/>
<dbReference type="Pfam" id="PF13400">
    <property type="entry name" value="Tad"/>
    <property type="match status" value="1"/>
</dbReference>
<accession>A0A5J5ISE3</accession>
<dbReference type="InterPro" id="IPR028087">
    <property type="entry name" value="Tad_N"/>
</dbReference>
<dbReference type="EMBL" id="VYRZ01000002">
    <property type="protein sequence ID" value="KAA9087379.1"/>
    <property type="molecule type" value="Genomic_DNA"/>
</dbReference>
<name>A0A5J5ISE3_9MICO</name>
<organism evidence="3 4">
    <name type="scientific">Microbacterium radiodurans</name>
    <dbReference type="NCBI Taxonomy" id="661398"/>
    <lineage>
        <taxon>Bacteria</taxon>
        <taxon>Bacillati</taxon>
        <taxon>Actinomycetota</taxon>
        <taxon>Actinomycetes</taxon>
        <taxon>Micrococcales</taxon>
        <taxon>Microbacteriaceae</taxon>
        <taxon>Microbacterium</taxon>
    </lineage>
</organism>
<gene>
    <name evidence="3" type="ORF">F6B42_08310</name>
</gene>
<keyword evidence="1" id="KW-0472">Membrane</keyword>
<proteinExistence type="predicted"/>